<sequence length="68" mass="7587">MVEDDESIDEEEGHDVLEDAFGLEDATSGQSRRGPNRSAASSIEKDREMISEYQNQVAQLQETVNSLE</sequence>
<proteinExistence type="predicted"/>
<feature type="non-terminal residue" evidence="2">
    <location>
        <position position="68"/>
    </location>
</feature>
<evidence type="ECO:0000313" key="2">
    <source>
        <dbReference type="EMBL" id="KAK5275736.1"/>
    </source>
</evidence>
<feature type="compositionally biased region" description="Polar residues" evidence="1">
    <location>
        <begin position="27"/>
        <end position="41"/>
    </location>
</feature>
<evidence type="ECO:0000313" key="3">
    <source>
        <dbReference type="Proteomes" id="UP001357485"/>
    </source>
</evidence>
<comment type="caution">
    <text evidence="2">The sequence shown here is derived from an EMBL/GenBank/DDBJ whole genome shotgun (WGS) entry which is preliminary data.</text>
</comment>
<name>A0ABR0M0R5_9PEZI</name>
<feature type="compositionally biased region" description="Acidic residues" evidence="1">
    <location>
        <begin position="1"/>
        <end position="13"/>
    </location>
</feature>
<evidence type="ECO:0000256" key="1">
    <source>
        <dbReference type="SAM" id="MobiDB-lite"/>
    </source>
</evidence>
<reference evidence="2 3" key="1">
    <citation type="submission" date="2023-08" db="EMBL/GenBank/DDBJ databases">
        <title>Black Yeasts Isolated from many extreme environments.</title>
        <authorList>
            <person name="Coleine C."/>
            <person name="Stajich J.E."/>
            <person name="Selbmann L."/>
        </authorList>
    </citation>
    <scope>NUCLEOTIDE SEQUENCE [LARGE SCALE GENOMIC DNA]</scope>
    <source>
        <strain evidence="2 3">CCFEE 536</strain>
    </source>
</reference>
<protein>
    <submittedName>
        <fullName evidence="2">Uncharacterized protein</fullName>
    </submittedName>
</protein>
<feature type="region of interest" description="Disordered" evidence="1">
    <location>
        <begin position="1"/>
        <end position="48"/>
    </location>
</feature>
<gene>
    <name evidence="2" type="ORF">LTR16_012173</name>
</gene>
<dbReference type="Proteomes" id="UP001357485">
    <property type="component" value="Unassembled WGS sequence"/>
</dbReference>
<keyword evidence="3" id="KW-1185">Reference proteome</keyword>
<dbReference type="EMBL" id="JAVRRA010004144">
    <property type="protein sequence ID" value="KAK5275736.1"/>
    <property type="molecule type" value="Genomic_DNA"/>
</dbReference>
<accession>A0ABR0M0R5</accession>
<organism evidence="2 3">
    <name type="scientific">Cryomyces antarcticus</name>
    <dbReference type="NCBI Taxonomy" id="329879"/>
    <lineage>
        <taxon>Eukaryota</taxon>
        <taxon>Fungi</taxon>
        <taxon>Dikarya</taxon>
        <taxon>Ascomycota</taxon>
        <taxon>Pezizomycotina</taxon>
        <taxon>Dothideomycetes</taxon>
        <taxon>Dothideomycetes incertae sedis</taxon>
        <taxon>Cryomyces</taxon>
    </lineage>
</organism>